<gene>
    <name evidence="1" type="ORF">ENX68_07570</name>
</gene>
<accession>A0A7V3VV94</accession>
<proteinExistence type="predicted"/>
<protein>
    <recommendedName>
        <fullName evidence="2">PorV/PorQ family protein</fullName>
    </recommendedName>
</protein>
<evidence type="ECO:0008006" key="2">
    <source>
        <dbReference type="Google" id="ProtNLM"/>
    </source>
</evidence>
<evidence type="ECO:0000313" key="1">
    <source>
        <dbReference type="EMBL" id="HGE78835.1"/>
    </source>
</evidence>
<dbReference type="AlphaFoldDB" id="A0A7V3VV94"/>
<organism evidence="1">
    <name type="scientific">candidate division WOR-3 bacterium</name>
    <dbReference type="NCBI Taxonomy" id="2052148"/>
    <lineage>
        <taxon>Bacteria</taxon>
        <taxon>Bacteria division WOR-3</taxon>
    </lineage>
</organism>
<name>A0A7V3VV94_UNCW3</name>
<sequence length="265" mass="29641">MIIFFLLGIYLDNSVKLPVGIKSNGLGGLVTLVDEGLSVFHNPAINSHTRFNFTLSRWVYNTNLLACGIEYKRSAIGLHYLNYGTIQGYDDYGIPTSKFAPYDLNIGIAKSFGPLGVCLKNFQTHIDSVFYFGITGGAGSYFNFHRIGVGFKIDDIGKELARDVEIPFLIALGIEFLIGEDFEFFMEVKGKEFILSSGFQYRYENLKIFAGIKYLKPSGYVKGLSLSDCHLSGGFVILFDEYELGYSFVYTEYSIAHQIGIVFNP</sequence>
<comment type="caution">
    <text evidence="1">The sequence shown here is derived from an EMBL/GenBank/DDBJ whole genome shotgun (WGS) entry which is preliminary data.</text>
</comment>
<dbReference type="EMBL" id="DTOZ01000184">
    <property type="protein sequence ID" value="HGE78835.1"/>
    <property type="molecule type" value="Genomic_DNA"/>
</dbReference>
<reference evidence="1" key="1">
    <citation type="journal article" date="2020" name="mSystems">
        <title>Genome- and Community-Level Interaction Insights into Carbon Utilization and Element Cycling Functions of Hydrothermarchaeota in Hydrothermal Sediment.</title>
        <authorList>
            <person name="Zhou Z."/>
            <person name="Liu Y."/>
            <person name="Xu W."/>
            <person name="Pan J."/>
            <person name="Luo Z.H."/>
            <person name="Li M."/>
        </authorList>
    </citation>
    <scope>NUCLEOTIDE SEQUENCE [LARGE SCALE GENOMIC DNA]</scope>
    <source>
        <strain evidence="1">SpSt-961</strain>
    </source>
</reference>